<reference evidence="2" key="1">
    <citation type="submission" date="2020-08" db="EMBL/GenBank/DDBJ databases">
        <title>Genomic Encyclopedia of Type Strains, Phase IV (KMG-IV): sequencing the most valuable type-strain genomes for metagenomic binning, comparative biology and taxonomic classification.</title>
        <authorList>
            <person name="Goeker M."/>
        </authorList>
    </citation>
    <scope>NUCLEOTIDE SEQUENCE [LARGE SCALE GENOMIC DNA]</scope>
    <source>
        <strain evidence="2">DSM 105720</strain>
    </source>
</reference>
<dbReference type="InterPro" id="IPR010502">
    <property type="entry name" value="Carb-bd_dom_fam9"/>
</dbReference>
<dbReference type="EMBL" id="JACIER010000006">
    <property type="protein sequence ID" value="MBB4044076.1"/>
    <property type="molecule type" value="Genomic_DNA"/>
</dbReference>
<evidence type="ECO:0000313" key="3">
    <source>
        <dbReference type="Proteomes" id="UP000560658"/>
    </source>
</evidence>
<dbReference type="Gene3D" id="2.60.40.1190">
    <property type="match status" value="1"/>
</dbReference>
<dbReference type="GO" id="GO:0016052">
    <property type="term" value="P:carbohydrate catabolic process"/>
    <property type="evidence" value="ECO:0007669"/>
    <property type="project" value="InterPro"/>
</dbReference>
<dbReference type="SUPFAM" id="SSF49344">
    <property type="entry name" value="CBD9-like"/>
    <property type="match status" value="1"/>
</dbReference>
<protein>
    <recommendedName>
        <fullName evidence="1">Carbohydrate-binding domain-containing protein</fullName>
    </recommendedName>
</protein>
<sequence length="216" mass="24473">MKVKKISSANIDATALPGLFDKEKIDFTPIGCANWADYPYKPKVNFRIAYTEEAILLHFKVREASVRAKYKADNSAVWTDSCVEFFSIPAGDGIYYNIECNCIGTVLVGVGPVREGREHAPLEVTSLVQRWASLGTDTFDERIADTDWEVALIIPYAVFFKHQISLLDGKDIKANFYKCGDELQTPHFLSWNPIEIEKPDFHRPDYFGLLSFESYG</sequence>
<keyword evidence="3" id="KW-1185">Reference proteome</keyword>
<gene>
    <name evidence="2" type="ORF">GGR06_001865</name>
</gene>
<evidence type="ECO:0000259" key="1">
    <source>
        <dbReference type="Pfam" id="PF16011"/>
    </source>
</evidence>
<dbReference type="CDD" id="cd09620">
    <property type="entry name" value="CBM9_like_3"/>
    <property type="match status" value="1"/>
</dbReference>
<dbReference type="Pfam" id="PF16011">
    <property type="entry name" value="CBM9_2"/>
    <property type="match status" value="1"/>
</dbReference>
<organism evidence="2 3">
    <name type="scientific">Bacteroides reticulotermitis</name>
    <dbReference type="NCBI Taxonomy" id="1133319"/>
    <lineage>
        <taxon>Bacteria</taxon>
        <taxon>Pseudomonadati</taxon>
        <taxon>Bacteroidota</taxon>
        <taxon>Bacteroidia</taxon>
        <taxon>Bacteroidales</taxon>
        <taxon>Bacteroidaceae</taxon>
        <taxon>Bacteroides</taxon>
    </lineage>
</organism>
<accession>A0A840CXP3</accession>
<feature type="domain" description="Carbohydrate-binding" evidence="1">
    <location>
        <begin position="16"/>
        <end position="212"/>
    </location>
</feature>
<dbReference type="RefSeq" id="WP_044160393.1">
    <property type="nucleotide sequence ID" value="NZ_JACIER010000006.1"/>
</dbReference>
<dbReference type="Proteomes" id="UP000560658">
    <property type="component" value="Unassembled WGS sequence"/>
</dbReference>
<evidence type="ECO:0000313" key="2">
    <source>
        <dbReference type="EMBL" id="MBB4044076.1"/>
    </source>
</evidence>
<name>A0A840CXP3_9BACE</name>
<dbReference type="AlphaFoldDB" id="A0A840CXP3"/>
<comment type="caution">
    <text evidence="2">The sequence shown here is derived from an EMBL/GenBank/DDBJ whole genome shotgun (WGS) entry which is preliminary data.</text>
</comment>
<dbReference type="GO" id="GO:0030246">
    <property type="term" value="F:carbohydrate binding"/>
    <property type="evidence" value="ECO:0007669"/>
    <property type="project" value="InterPro"/>
</dbReference>
<proteinExistence type="predicted"/>
<dbReference type="GO" id="GO:0004553">
    <property type="term" value="F:hydrolase activity, hydrolyzing O-glycosyl compounds"/>
    <property type="evidence" value="ECO:0007669"/>
    <property type="project" value="InterPro"/>
</dbReference>